<dbReference type="InterPro" id="IPR008183">
    <property type="entry name" value="Aldose_1/G6P_1-epimerase"/>
</dbReference>
<dbReference type="OMA" id="MNWSITD"/>
<accession>M5FVW9</accession>
<feature type="binding site" evidence="7">
    <location>
        <position position="94"/>
    </location>
    <ligand>
        <name>substrate</name>
    </ligand>
</feature>
<feature type="active site" evidence="6">
    <location>
        <position position="170"/>
    </location>
</feature>
<evidence type="ECO:0000256" key="1">
    <source>
        <dbReference type="ARBA" id="ARBA00001096"/>
    </source>
</evidence>
<evidence type="ECO:0000256" key="4">
    <source>
        <dbReference type="ARBA" id="ARBA00023235"/>
    </source>
</evidence>
<dbReference type="AlphaFoldDB" id="M5FVW9"/>
<dbReference type="RefSeq" id="XP_040626662.1">
    <property type="nucleotide sequence ID" value="XM_040773384.1"/>
</dbReference>
<dbReference type="PANTHER" id="PTHR11122:SF13">
    <property type="entry name" value="GLUCOSE-6-PHOSPHATE 1-EPIMERASE"/>
    <property type="match status" value="1"/>
</dbReference>
<sequence>MPVDIQSDRVVLHHPAGASTTILLYGATVISWISPSISGTSAVPVTAEGPALVERFFVSSLASLDGSKPVRGGIPICWPIFGQPSREENKALKQHGFARSSVWKYEETVLDAREGVSGRFILENSDQTDKLFPHPFKLVYTVTLAEHQLTTSLRVHNTGSAPLAFQALLHNYFKGESSIAQVQPLKGVTYRDKVRNMVEDVETREIVDVREYTDRVYEAAGGNYTLSFPRSVHISIKTHNLPDVTVWNPQETGSSMADMEPNGWAHYVCVEPGYVKQFVELKQGEEWWGQQVLTVL</sequence>
<dbReference type="Gene3D" id="2.70.98.10">
    <property type="match status" value="1"/>
</dbReference>
<dbReference type="InterPro" id="IPR025532">
    <property type="entry name" value="G6P_1-epimerase"/>
</dbReference>
<dbReference type="PIRSF" id="PIRSF016020">
    <property type="entry name" value="PHexose_mutarotase"/>
    <property type="match status" value="1"/>
</dbReference>
<dbReference type="SUPFAM" id="SSF74650">
    <property type="entry name" value="Galactose mutarotase-like"/>
    <property type="match status" value="1"/>
</dbReference>
<reference evidence="8 9" key="1">
    <citation type="journal article" date="2012" name="Science">
        <title>The Paleozoic origin of enzymatic lignin decomposition reconstructed from 31 fungal genomes.</title>
        <authorList>
            <person name="Floudas D."/>
            <person name="Binder M."/>
            <person name="Riley R."/>
            <person name="Barry K."/>
            <person name="Blanchette R.A."/>
            <person name="Henrissat B."/>
            <person name="Martinez A.T."/>
            <person name="Otillar R."/>
            <person name="Spatafora J.W."/>
            <person name="Yadav J.S."/>
            <person name="Aerts A."/>
            <person name="Benoit I."/>
            <person name="Boyd A."/>
            <person name="Carlson A."/>
            <person name="Copeland A."/>
            <person name="Coutinho P.M."/>
            <person name="de Vries R.P."/>
            <person name="Ferreira P."/>
            <person name="Findley K."/>
            <person name="Foster B."/>
            <person name="Gaskell J."/>
            <person name="Glotzer D."/>
            <person name="Gorecki P."/>
            <person name="Heitman J."/>
            <person name="Hesse C."/>
            <person name="Hori C."/>
            <person name="Igarashi K."/>
            <person name="Jurgens J.A."/>
            <person name="Kallen N."/>
            <person name="Kersten P."/>
            <person name="Kohler A."/>
            <person name="Kuees U."/>
            <person name="Kumar T.K.A."/>
            <person name="Kuo A."/>
            <person name="LaButti K."/>
            <person name="Larrondo L.F."/>
            <person name="Lindquist E."/>
            <person name="Ling A."/>
            <person name="Lombard V."/>
            <person name="Lucas S."/>
            <person name="Lundell T."/>
            <person name="Martin R."/>
            <person name="McLaughlin D.J."/>
            <person name="Morgenstern I."/>
            <person name="Morin E."/>
            <person name="Murat C."/>
            <person name="Nagy L.G."/>
            <person name="Nolan M."/>
            <person name="Ohm R.A."/>
            <person name="Patyshakuliyeva A."/>
            <person name="Rokas A."/>
            <person name="Ruiz-Duenas F.J."/>
            <person name="Sabat G."/>
            <person name="Salamov A."/>
            <person name="Samejima M."/>
            <person name="Schmutz J."/>
            <person name="Slot J.C."/>
            <person name="St John F."/>
            <person name="Stenlid J."/>
            <person name="Sun H."/>
            <person name="Sun S."/>
            <person name="Syed K."/>
            <person name="Tsang A."/>
            <person name="Wiebenga A."/>
            <person name="Young D."/>
            <person name="Pisabarro A."/>
            <person name="Eastwood D.C."/>
            <person name="Martin F."/>
            <person name="Cullen D."/>
            <person name="Grigoriev I.V."/>
            <person name="Hibbett D.S."/>
        </authorList>
    </citation>
    <scope>NUCLEOTIDE SEQUENCE [LARGE SCALE GENOMIC DNA]</scope>
    <source>
        <strain evidence="8 9">DJM-731 SS1</strain>
    </source>
</reference>
<name>M5FVW9_DACPD</name>
<dbReference type="CDD" id="cd09020">
    <property type="entry name" value="D-hex-6-P-epi_like"/>
    <property type="match status" value="1"/>
</dbReference>
<dbReference type="PANTHER" id="PTHR11122">
    <property type="entry name" value="APOSPORY-ASSOCIATED PROTEIN C-RELATED"/>
    <property type="match status" value="1"/>
</dbReference>
<gene>
    <name evidence="8" type="ORF">DACRYDRAFT_23772</name>
</gene>
<evidence type="ECO:0000256" key="7">
    <source>
        <dbReference type="PIRSR" id="PIRSR016020-2"/>
    </source>
</evidence>
<dbReference type="EC" id="5.1.3.15" evidence="3 5"/>
<dbReference type="GeneID" id="63688446"/>
<protein>
    <recommendedName>
        <fullName evidence="3 5">Glucose-6-phosphate 1-epimerase</fullName>
        <ecNumber evidence="3 5">5.1.3.15</ecNumber>
    </recommendedName>
</protein>
<evidence type="ECO:0000256" key="3">
    <source>
        <dbReference type="ARBA" id="ARBA00012083"/>
    </source>
</evidence>
<feature type="binding site" evidence="7">
    <location>
        <position position="99"/>
    </location>
    <ligand>
        <name>substrate</name>
    </ligand>
</feature>
<dbReference type="EMBL" id="JH795869">
    <property type="protein sequence ID" value="EJT99764.1"/>
    <property type="molecule type" value="Genomic_DNA"/>
</dbReference>
<dbReference type="InterPro" id="IPR014718">
    <property type="entry name" value="GH-type_carb-bd"/>
</dbReference>
<feature type="binding site" evidence="7">
    <location>
        <position position="71"/>
    </location>
    <ligand>
        <name>substrate</name>
    </ligand>
</feature>
<keyword evidence="4 5" id="KW-0413">Isomerase</keyword>
<proteinExistence type="inferred from homology"/>
<keyword evidence="9" id="KW-1185">Reference proteome</keyword>
<dbReference type="GO" id="GO:0030246">
    <property type="term" value="F:carbohydrate binding"/>
    <property type="evidence" value="ECO:0007669"/>
    <property type="project" value="UniProtKB-UniRule"/>
</dbReference>
<dbReference type="GO" id="GO:0047938">
    <property type="term" value="F:glucose-6-phosphate 1-epimerase activity"/>
    <property type="evidence" value="ECO:0007669"/>
    <property type="project" value="UniProtKB-UniRule"/>
</dbReference>
<evidence type="ECO:0000256" key="2">
    <source>
        <dbReference type="ARBA" id="ARBA00005866"/>
    </source>
</evidence>
<comment type="similarity">
    <text evidence="2 5">Belongs to the glucose-6-phosphate 1-epimerase family.</text>
</comment>
<organism evidence="8 9">
    <name type="scientific">Dacryopinax primogenitus (strain DJM 731)</name>
    <name type="common">Brown rot fungus</name>
    <dbReference type="NCBI Taxonomy" id="1858805"/>
    <lineage>
        <taxon>Eukaryota</taxon>
        <taxon>Fungi</taxon>
        <taxon>Dikarya</taxon>
        <taxon>Basidiomycota</taxon>
        <taxon>Agaricomycotina</taxon>
        <taxon>Dacrymycetes</taxon>
        <taxon>Dacrymycetales</taxon>
        <taxon>Dacrymycetaceae</taxon>
        <taxon>Dacryopinax</taxon>
    </lineage>
</organism>
<dbReference type="GO" id="GO:0005975">
    <property type="term" value="P:carbohydrate metabolic process"/>
    <property type="evidence" value="ECO:0007669"/>
    <property type="project" value="InterPro"/>
</dbReference>
<feature type="active site" evidence="6">
    <location>
        <position position="271"/>
    </location>
</feature>
<comment type="function">
    <text evidence="5">Catalyzes the interconversion between the alpha and beta anomers from at least three hexose 6-phosphate sugars (Glc6P, Gal6P, and Man6P).</text>
</comment>
<dbReference type="Pfam" id="PF01263">
    <property type="entry name" value="Aldose_epim"/>
    <property type="match status" value="1"/>
</dbReference>
<dbReference type="OrthoDB" id="1659429at2759"/>
<comment type="catalytic activity">
    <reaction evidence="1">
        <text>alpha-D-glucose 6-phosphate = beta-D-glucose 6-phosphate</text>
        <dbReference type="Rhea" id="RHEA:16249"/>
        <dbReference type="ChEBI" id="CHEBI:58225"/>
        <dbReference type="ChEBI" id="CHEBI:58247"/>
        <dbReference type="EC" id="5.1.3.15"/>
    </reaction>
</comment>
<evidence type="ECO:0000256" key="6">
    <source>
        <dbReference type="PIRSR" id="PIRSR016020-1"/>
    </source>
</evidence>
<evidence type="ECO:0000256" key="5">
    <source>
        <dbReference type="PIRNR" id="PIRNR016020"/>
    </source>
</evidence>
<dbReference type="GO" id="GO:0005737">
    <property type="term" value="C:cytoplasm"/>
    <property type="evidence" value="ECO:0007669"/>
    <property type="project" value="TreeGrafter"/>
</dbReference>
<dbReference type="InterPro" id="IPR011013">
    <property type="entry name" value="Gal_mutarotase_sf_dom"/>
</dbReference>
<evidence type="ECO:0000313" key="9">
    <source>
        <dbReference type="Proteomes" id="UP000030653"/>
    </source>
</evidence>
<dbReference type="HOGENOM" id="CLU_048345_1_0_1"/>
<evidence type="ECO:0000313" key="8">
    <source>
        <dbReference type="EMBL" id="EJT99764.1"/>
    </source>
</evidence>
<dbReference type="Proteomes" id="UP000030653">
    <property type="component" value="Unassembled WGS sequence"/>
</dbReference>
<dbReference type="STRING" id="1858805.M5FVW9"/>